<feature type="non-terminal residue" evidence="1">
    <location>
        <position position="237"/>
    </location>
</feature>
<gene>
    <name evidence="1" type="ORF">THIOM_002836</name>
</gene>
<organism evidence="1 2">
    <name type="scientific">Candidatus Thiomargarita nelsonii</name>
    <dbReference type="NCBI Taxonomy" id="1003181"/>
    <lineage>
        <taxon>Bacteria</taxon>
        <taxon>Pseudomonadati</taxon>
        <taxon>Pseudomonadota</taxon>
        <taxon>Gammaproteobacteria</taxon>
        <taxon>Thiotrichales</taxon>
        <taxon>Thiotrichaceae</taxon>
        <taxon>Thiomargarita</taxon>
    </lineage>
</organism>
<proteinExistence type="predicted"/>
<sequence length="237" mass="27538">QANEMPVAFSLRYNIAQGFCHIEASLAEIVSLAPIRVGFVTESVEYYPDEYDAFPWLRERRAKIEKQFKYVTHIAAVDEQDVVNLKLRFDKPTMWLPCSMPERYIYEHVSTPTQKIALFSGSVYGKRVNWLKEPKLKTMLAYQKSPNSRLVDATLFNWLPGHRFGRWMNNRLFPAHRIYPAYLDWLRQLRRKAHTLWLQGMQAGAAVVNLPHLVKGYSSRVIEGIASGRPVISWEIP</sequence>
<dbReference type="Proteomes" id="UP000076962">
    <property type="component" value="Unassembled WGS sequence"/>
</dbReference>
<name>A0A176S0C4_9GAMM</name>
<comment type="caution">
    <text evidence="1">The sequence shown here is derived from an EMBL/GenBank/DDBJ whole genome shotgun (WGS) entry which is preliminary data.</text>
</comment>
<accession>A0A176S0C4</accession>
<dbReference type="EMBL" id="LUTY01001662">
    <property type="protein sequence ID" value="OAD21396.1"/>
    <property type="molecule type" value="Genomic_DNA"/>
</dbReference>
<feature type="non-terminal residue" evidence="1">
    <location>
        <position position="1"/>
    </location>
</feature>
<evidence type="ECO:0000313" key="1">
    <source>
        <dbReference type="EMBL" id="OAD21396.1"/>
    </source>
</evidence>
<protein>
    <submittedName>
        <fullName evidence="1">Uncharacterized protein</fullName>
    </submittedName>
</protein>
<dbReference type="AlphaFoldDB" id="A0A176S0C4"/>
<evidence type="ECO:0000313" key="2">
    <source>
        <dbReference type="Proteomes" id="UP000076962"/>
    </source>
</evidence>
<keyword evidence="2" id="KW-1185">Reference proteome</keyword>
<reference evidence="1 2" key="1">
    <citation type="submission" date="2016-05" db="EMBL/GenBank/DDBJ databases">
        <title>Single-cell genome of chain-forming Candidatus Thiomargarita nelsonii and comparison to other large sulfur-oxidizing bacteria.</title>
        <authorList>
            <person name="Winkel M."/>
            <person name="Salman V."/>
            <person name="Woyke T."/>
            <person name="Schulz-Vogt H."/>
            <person name="Richter M."/>
            <person name="Flood B."/>
            <person name="Bailey J."/>
            <person name="Amann R."/>
            <person name="Mussmann M."/>
        </authorList>
    </citation>
    <scope>NUCLEOTIDE SEQUENCE [LARGE SCALE GENOMIC DNA]</scope>
    <source>
        <strain evidence="1 2">THI036</strain>
    </source>
</reference>